<gene>
    <name evidence="2" type="ORF">CEK71_14895</name>
</gene>
<accession>A0A1Z4C143</accession>
<keyword evidence="1" id="KW-1133">Transmembrane helix</keyword>
<dbReference type="EMBL" id="CP022129">
    <property type="protein sequence ID" value="ASF47252.1"/>
    <property type="molecule type" value="Genomic_DNA"/>
</dbReference>
<evidence type="ECO:0000256" key="1">
    <source>
        <dbReference type="SAM" id="Phobius"/>
    </source>
</evidence>
<feature type="transmembrane region" description="Helical" evidence="1">
    <location>
        <begin position="6"/>
        <end position="24"/>
    </location>
</feature>
<dbReference type="AlphaFoldDB" id="A0A1Z4C143"/>
<keyword evidence="1" id="KW-0472">Membrane</keyword>
<proteinExistence type="predicted"/>
<keyword evidence="1" id="KW-0812">Transmembrane</keyword>
<dbReference type="KEGG" id="mpsy:CEK71_14895"/>
<evidence type="ECO:0000313" key="3">
    <source>
        <dbReference type="Proteomes" id="UP000197019"/>
    </source>
</evidence>
<reference evidence="2 3" key="1">
    <citation type="submission" date="2017-06" db="EMBL/GenBank/DDBJ databases">
        <title>Genome Sequencing of the methanotroph Methylovulum psychrotolerants str. HV10-M2 isolated from a high-altitude environment.</title>
        <authorList>
            <person name="Mateos-Rivera A."/>
        </authorList>
    </citation>
    <scope>NUCLEOTIDE SEQUENCE [LARGE SCALE GENOMIC DNA]</scope>
    <source>
        <strain evidence="2 3">HV10_M2</strain>
    </source>
</reference>
<keyword evidence="3" id="KW-1185">Reference proteome</keyword>
<organism evidence="2 3">
    <name type="scientific">Methylovulum psychrotolerans</name>
    <dbReference type="NCBI Taxonomy" id="1704499"/>
    <lineage>
        <taxon>Bacteria</taxon>
        <taxon>Pseudomonadati</taxon>
        <taxon>Pseudomonadota</taxon>
        <taxon>Gammaproteobacteria</taxon>
        <taxon>Methylococcales</taxon>
        <taxon>Methylococcaceae</taxon>
        <taxon>Methylovulum</taxon>
    </lineage>
</organism>
<protein>
    <submittedName>
        <fullName evidence="2">Uncharacterized protein</fullName>
    </submittedName>
</protein>
<dbReference type="Proteomes" id="UP000197019">
    <property type="component" value="Chromosome"/>
</dbReference>
<name>A0A1Z4C143_9GAMM</name>
<evidence type="ECO:0000313" key="2">
    <source>
        <dbReference type="EMBL" id="ASF47252.1"/>
    </source>
</evidence>
<dbReference type="RefSeq" id="WP_088620124.1">
    <property type="nucleotide sequence ID" value="NZ_CP022129.1"/>
</dbReference>
<sequence length="158" mass="17760">MSSYKYYLVFLALLIVLFNTNNIFQYIHQLRVLPSAIKVAYPVAMGTEGDLWDGCDVAVFKLAESTIKNIETQGIKFFDSVVGNGYENYNGWKETPTLPIWKINRGEDNPTRCAVISATLLNKITEAVMQKGAYYASNARMELMVIPVLGFAVIIDVY</sequence>